<name>A0A1Y1W2U7_9FUNG</name>
<organism evidence="1 2">
    <name type="scientific">Linderina pennispora</name>
    <dbReference type="NCBI Taxonomy" id="61395"/>
    <lineage>
        <taxon>Eukaryota</taxon>
        <taxon>Fungi</taxon>
        <taxon>Fungi incertae sedis</taxon>
        <taxon>Zoopagomycota</taxon>
        <taxon>Kickxellomycotina</taxon>
        <taxon>Kickxellomycetes</taxon>
        <taxon>Kickxellales</taxon>
        <taxon>Kickxellaceae</taxon>
        <taxon>Linderina</taxon>
    </lineage>
</organism>
<dbReference type="RefSeq" id="XP_040741705.1">
    <property type="nucleotide sequence ID" value="XM_040888134.1"/>
</dbReference>
<keyword evidence="2" id="KW-1185">Reference proteome</keyword>
<dbReference type="EMBL" id="MCFD01000011">
    <property type="protein sequence ID" value="ORX67859.1"/>
    <property type="molecule type" value="Genomic_DNA"/>
</dbReference>
<dbReference type="GeneID" id="63804782"/>
<reference evidence="1 2" key="1">
    <citation type="submission" date="2016-07" db="EMBL/GenBank/DDBJ databases">
        <title>Pervasive Adenine N6-methylation of Active Genes in Fungi.</title>
        <authorList>
            <consortium name="DOE Joint Genome Institute"/>
            <person name="Mondo S.J."/>
            <person name="Dannebaum R.O."/>
            <person name="Kuo R.C."/>
            <person name="Labutti K."/>
            <person name="Haridas S."/>
            <person name="Kuo A."/>
            <person name="Salamov A."/>
            <person name="Ahrendt S.R."/>
            <person name="Lipzen A."/>
            <person name="Sullivan W."/>
            <person name="Andreopoulos W.B."/>
            <person name="Clum A."/>
            <person name="Lindquist E."/>
            <person name="Daum C."/>
            <person name="Ramamoorthy G.K."/>
            <person name="Gryganskyi A."/>
            <person name="Culley D."/>
            <person name="Magnuson J.K."/>
            <person name="James T.Y."/>
            <person name="O'Malley M.A."/>
            <person name="Stajich J.E."/>
            <person name="Spatafora J.W."/>
            <person name="Visel A."/>
            <person name="Grigoriev I.V."/>
        </authorList>
    </citation>
    <scope>NUCLEOTIDE SEQUENCE [LARGE SCALE GENOMIC DNA]</scope>
    <source>
        <strain evidence="1 2">ATCC 12442</strain>
    </source>
</reference>
<protein>
    <submittedName>
        <fullName evidence="1">Uncharacterized protein</fullName>
    </submittedName>
</protein>
<comment type="caution">
    <text evidence="1">The sequence shown here is derived from an EMBL/GenBank/DDBJ whole genome shotgun (WGS) entry which is preliminary data.</text>
</comment>
<sequence length="74" mass="8637">MYRAVQAESRIYTLLQLYTLVFDTRAEPIGHWFQHGTNVRLVQSMVVDATLQSTTLFGFQQLTIPRREKYMAAQ</sequence>
<evidence type="ECO:0000313" key="2">
    <source>
        <dbReference type="Proteomes" id="UP000193922"/>
    </source>
</evidence>
<evidence type="ECO:0000313" key="1">
    <source>
        <dbReference type="EMBL" id="ORX67859.1"/>
    </source>
</evidence>
<accession>A0A1Y1W2U7</accession>
<proteinExistence type="predicted"/>
<gene>
    <name evidence="1" type="ORF">DL89DRAFT_269040</name>
</gene>
<dbReference type="AlphaFoldDB" id="A0A1Y1W2U7"/>
<dbReference type="Proteomes" id="UP000193922">
    <property type="component" value="Unassembled WGS sequence"/>
</dbReference>